<dbReference type="Pfam" id="PF05573">
    <property type="entry name" value="NosL"/>
    <property type="match status" value="1"/>
</dbReference>
<dbReference type="RefSeq" id="WP_074607146.1">
    <property type="nucleotide sequence ID" value="NZ_FNGY01000004.1"/>
</dbReference>
<keyword evidence="1" id="KW-0812">Transmembrane</keyword>
<keyword evidence="1" id="KW-1133">Transmembrane helix</keyword>
<evidence type="ECO:0000313" key="2">
    <source>
        <dbReference type="EMBL" id="SDM55338.1"/>
    </source>
</evidence>
<dbReference type="InterPro" id="IPR008719">
    <property type="entry name" value="N2O_reductase_NosL"/>
</dbReference>
<dbReference type="OrthoDB" id="9809859at2"/>
<reference evidence="3" key="1">
    <citation type="submission" date="2016-10" db="EMBL/GenBank/DDBJ databases">
        <authorList>
            <person name="Varghese N."/>
            <person name="Submissions S."/>
        </authorList>
    </citation>
    <scope>NUCLEOTIDE SEQUENCE [LARGE SCALE GENOMIC DNA]</scope>
    <source>
        <strain evidence="3">DSM 19110</strain>
    </source>
</reference>
<dbReference type="PANTHER" id="PTHR41247">
    <property type="entry name" value="HTH-TYPE TRANSCRIPTIONAL REPRESSOR YCNK"/>
    <property type="match status" value="1"/>
</dbReference>
<evidence type="ECO:0000313" key="3">
    <source>
        <dbReference type="Proteomes" id="UP000183200"/>
    </source>
</evidence>
<feature type="transmembrane region" description="Helical" evidence="1">
    <location>
        <begin position="105"/>
        <end position="127"/>
    </location>
</feature>
<organism evidence="2 3">
    <name type="scientific">Pedobacter steynii</name>
    <dbReference type="NCBI Taxonomy" id="430522"/>
    <lineage>
        <taxon>Bacteria</taxon>
        <taxon>Pseudomonadati</taxon>
        <taxon>Bacteroidota</taxon>
        <taxon>Sphingobacteriia</taxon>
        <taxon>Sphingobacteriales</taxon>
        <taxon>Sphingobacteriaceae</taxon>
        <taxon>Pedobacter</taxon>
    </lineage>
</organism>
<feature type="transmembrane region" description="Helical" evidence="1">
    <location>
        <begin position="204"/>
        <end position="222"/>
    </location>
</feature>
<name>A0A1G9U631_9SPHI</name>
<proteinExistence type="predicted"/>
<dbReference type="SUPFAM" id="SSF160387">
    <property type="entry name" value="NosL/MerB-like"/>
    <property type="match status" value="1"/>
</dbReference>
<keyword evidence="3" id="KW-1185">Reference proteome</keyword>
<dbReference type="Proteomes" id="UP000183200">
    <property type="component" value="Unassembled WGS sequence"/>
</dbReference>
<feature type="transmembrane region" description="Helical" evidence="1">
    <location>
        <begin position="169"/>
        <end position="192"/>
    </location>
</feature>
<accession>A0A1G9U631</accession>
<dbReference type="EMBL" id="FNGY01000004">
    <property type="protein sequence ID" value="SDM55338.1"/>
    <property type="molecule type" value="Genomic_DNA"/>
</dbReference>
<dbReference type="AlphaFoldDB" id="A0A1G9U631"/>
<protein>
    <submittedName>
        <fullName evidence="2">Copper chaperone NosL</fullName>
    </submittedName>
</protein>
<evidence type="ECO:0000256" key="1">
    <source>
        <dbReference type="SAM" id="Phobius"/>
    </source>
</evidence>
<keyword evidence="1" id="KW-0472">Membrane</keyword>
<feature type="transmembrane region" description="Helical" evidence="1">
    <location>
        <begin position="81"/>
        <end position="100"/>
    </location>
</feature>
<sequence>MKTVYLTSTVRMLVLFCGLALFVVLFVPLWQIELAAPQYPEGLVLKMYPHKLAGNVDIINGLNHYIGMKTLHTGDFIEFSVLPYIIVFFAVFCLMVASFLKTYKWLIAVFTLFVIFGVLAMVDFWRWEYQYGHDLDPNAAINVPGMSYQPPLIGYKQLLNFGAYSIPDIGGWIFIGVGGLLLTAIVMQYRVHKKRILTMEKGKAALAALFLIGLLASCSTGPQPIRVGIDACGFCKMGIADQRFGAELITKKGKIYKFDDLHCLLEFKKTQTVKAEDMGSIYLVDYEKPHGFIEAEKAFLLKSDALRSPMGGNIACFGDQQKLKEKAQTAQGEEVSFQTLTTGN</sequence>
<gene>
    <name evidence="2" type="ORF">SAMN05421820_10472</name>
</gene>
<dbReference type="PANTHER" id="PTHR41247:SF1">
    <property type="entry name" value="HTH-TYPE TRANSCRIPTIONAL REPRESSOR YCNK"/>
    <property type="match status" value="1"/>
</dbReference>